<dbReference type="EMBL" id="BLAD01000041">
    <property type="protein sequence ID" value="GER99668.1"/>
    <property type="molecule type" value="Genomic_DNA"/>
</dbReference>
<protein>
    <submittedName>
        <fullName evidence="1">Uncharacterized protein</fullName>
    </submittedName>
</protein>
<name>A0A5M3VTW9_9ACTN</name>
<gene>
    <name evidence="1" type="ORF">Acor_17320</name>
</gene>
<evidence type="ECO:0000313" key="1">
    <source>
        <dbReference type="EMBL" id="GER99668.1"/>
    </source>
</evidence>
<reference evidence="1 2" key="1">
    <citation type="submission" date="2019-10" db="EMBL/GenBank/DDBJ databases">
        <title>Whole genome shotgun sequence of Acrocarpospora corrugata NBRC 13972.</title>
        <authorList>
            <person name="Ichikawa N."/>
            <person name="Kimura A."/>
            <person name="Kitahashi Y."/>
            <person name="Komaki H."/>
            <person name="Oguchi A."/>
        </authorList>
    </citation>
    <scope>NUCLEOTIDE SEQUENCE [LARGE SCALE GENOMIC DNA]</scope>
    <source>
        <strain evidence="1 2">NBRC 13972</strain>
    </source>
</reference>
<dbReference type="Proteomes" id="UP000334990">
    <property type="component" value="Unassembled WGS sequence"/>
</dbReference>
<sequence length="68" mass="7687">MGGVDAEGFEECEFLYREVQRAAVSGGGAMGFSSMPATHSVRAWTEGWWRARERMRRISSGKWNGFVR</sequence>
<evidence type="ECO:0000313" key="2">
    <source>
        <dbReference type="Proteomes" id="UP000334990"/>
    </source>
</evidence>
<keyword evidence="2" id="KW-1185">Reference proteome</keyword>
<comment type="caution">
    <text evidence="1">The sequence shown here is derived from an EMBL/GenBank/DDBJ whole genome shotgun (WGS) entry which is preliminary data.</text>
</comment>
<dbReference type="AlphaFoldDB" id="A0A5M3VTW9"/>
<proteinExistence type="predicted"/>
<organism evidence="1 2">
    <name type="scientific">Acrocarpospora corrugata</name>
    <dbReference type="NCBI Taxonomy" id="35763"/>
    <lineage>
        <taxon>Bacteria</taxon>
        <taxon>Bacillati</taxon>
        <taxon>Actinomycetota</taxon>
        <taxon>Actinomycetes</taxon>
        <taxon>Streptosporangiales</taxon>
        <taxon>Streptosporangiaceae</taxon>
        <taxon>Acrocarpospora</taxon>
    </lineage>
</organism>
<accession>A0A5M3VTW9</accession>